<evidence type="ECO:0000313" key="2">
    <source>
        <dbReference type="EMBL" id="QDE67406.1"/>
    </source>
</evidence>
<dbReference type="AlphaFoldDB" id="A0AAE6FY35"/>
<organism evidence="2 3">
    <name type="scientific">Myxococcus xanthus</name>
    <dbReference type="NCBI Taxonomy" id="34"/>
    <lineage>
        <taxon>Bacteria</taxon>
        <taxon>Pseudomonadati</taxon>
        <taxon>Myxococcota</taxon>
        <taxon>Myxococcia</taxon>
        <taxon>Myxococcales</taxon>
        <taxon>Cystobacterineae</taxon>
        <taxon>Myxococcaceae</taxon>
        <taxon>Myxococcus</taxon>
    </lineage>
</organism>
<name>A0AAE6FY35_MYXXA</name>
<protein>
    <submittedName>
        <fullName evidence="2">Uncharacterized protein</fullName>
    </submittedName>
</protein>
<feature type="chain" id="PRO_5042257897" evidence="1">
    <location>
        <begin position="23"/>
        <end position="173"/>
    </location>
</feature>
<proteinExistence type="predicted"/>
<keyword evidence="1" id="KW-0732">Signal</keyword>
<dbReference type="EMBL" id="CP017174">
    <property type="protein sequence ID" value="QDE67406.1"/>
    <property type="molecule type" value="Genomic_DNA"/>
</dbReference>
<gene>
    <name evidence="2" type="ORF">BHS09_10655</name>
</gene>
<reference evidence="2 3" key="1">
    <citation type="journal article" date="2019" name="Science">
        <title>Social genes are selection hotspots in kin groups of a soil microbe.</title>
        <authorList>
            <person name="Wielgoss S."/>
            <person name="Wolfensberger R."/>
            <person name="Sun L."/>
            <person name="Fiegna F."/>
            <person name="Velicer G.J."/>
        </authorList>
    </citation>
    <scope>NUCLEOTIDE SEQUENCE [LARGE SCALE GENOMIC DNA]</scope>
    <source>
        <strain evidence="2 3">MC3.5.9c15</strain>
    </source>
</reference>
<evidence type="ECO:0000256" key="1">
    <source>
        <dbReference type="SAM" id="SignalP"/>
    </source>
</evidence>
<feature type="signal peptide" evidence="1">
    <location>
        <begin position="1"/>
        <end position="22"/>
    </location>
</feature>
<sequence length="173" mass="19721">MTFFSRKVLTLLVFFMSSTALASETWVQGRAVLHACVYASAYEAQLELNYRNYSLPWGTSVYLIHGWGGLNSFVPFDWENTQTIEVSASAPYTWSTTVTSIISNRTSPKWYEHFDFVWKVVLPNGHEFYEKGNGSTWGYYAASLLDITERPCTSDGNFVGPYYPLSVTSIEKW</sequence>
<accession>A0AAE6FY35</accession>
<evidence type="ECO:0000313" key="3">
    <source>
        <dbReference type="Proteomes" id="UP000320179"/>
    </source>
</evidence>
<dbReference type="Proteomes" id="UP000320179">
    <property type="component" value="Chromosome"/>
</dbReference>